<protein>
    <submittedName>
        <fullName evidence="2">DUF2075 domain-containing protein</fullName>
    </submittedName>
</protein>
<dbReference type="Gene3D" id="3.40.50.300">
    <property type="entry name" value="P-loop containing nucleotide triphosphate hydrolases"/>
    <property type="match status" value="1"/>
</dbReference>
<dbReference type="Proteomes" id="UP000279275">
    <property type="component" value="Unassembled WGS sequence"/>
</dbReference>
<gene>
    <name evidence="2" type="ORF">EBN03_32265</name>
</gene>
<dbReference type="SUPFAM" id="SSF52540">
    <property type="entry name" value="P-loop containing nucleoside triphosphate hydrolases"/>
    <property type="match status" value="1"/>
</dbReference>
<dbReference type="InterPro" id="IPR018647">
    <property type="entry name" value="SLFN_3-like_DNA/RNA_helicase"/>
</dbReference>
<comment type="caution">
    <text evidence="2">The sequence shown here is derived from an EMBL/GenBank/DDBJ whole genome shotgun (WGS) entry which is preliminary data.</text>
</comment>
<evidence type="ECO:0000259" key="1">
    <source>
        <dbReference type="SMART" id="SM00382"/>
    </source>
</evidence>
<name>A0A3M2KWN9_9NOCA</name>
<dbReference type="InterPro" id="IPR003593">
    <property type="entry name" value="AAA+_ATPase"/>
</dbReference>
<sequence length="630" mass="70192">MERAVRSTATGVLNLSAEEQLRVLIAAHLGRTPGAKPSSEERSWEVSLPWIARDLRDAGLEQVEMLIEYQLPGASSRADVILSGVHPATGEDNYVVVELKQWSAAERAWHSDRIVRAFGMRGELLHPIDQVRGYCQYLTQYVEILHNRPQAVHGVAYLHNATENSISGLRARSADRQGRLFTGEGRDDFLEYLRTQLASVPGRTAADRLLNSPIRERSSLFSFTAAELRSATEYTLLDNQQVAYERVIDRVRQSHREDHKSVIVVTGGPGSGKSLIAVTLLAELHREGKRVQHATGSSAYTQSLRKFPAKGSTELKGLFQFYRTFAEYPKNDLDVLICDEAHRIREVSTNRYTKKASRTDRPQIDELISVARVPVFLLDEHQVVRPGEVGTVDEIRSHAARSGCPVFEIELDGIFRCGGSAVYDEWVRRLLGLRVGGPTRWTGDPNFEVQVAHSPQEMVELLRVRHEAGESARISAGYCWPWSQPNVDGSLVPDVRIGSWSMPWNSRAERKVQDVPPSIYWATDPGGFGQIGCIYTAQGFEFDWAGVIFGPDLVVDQGRLTVNRSGNVDPALKSTKNKPIFDDDFARLIRNTYKVLLTRGMRGVVLYAVDPATQEFLIDLVGPHAVGASG</sequence>
<proteinExistence type="predicted"/>
<dbReference type="CDD" id="cd00009">
    <property type="entry name" value="AAA"/>
    <property type="match status" value="1"/>
</dbReference>
<evidence type="ECO:0000313" key="2">
    <source>
        <dbReference type="EMBL" id="RMI27915.1"/>
    </source>
</evidence>
<keyword evidence="3" id="KW-1185">Reference proteome</keyword>
<dbReference type="OrthoDB" id="3193269at2"/>
<dbReference type="Pfam" id="PF09848">
    <property type="entry name" value="SLFN-g3_helicase"/>
    <property type="match status" value="1"/>
</dbReference>
<accession>A0A3M2KWN9</accession>
<dbReference type="EMBL" id="RFFH01000028">
    <property type="protein sequence ID" value="RMI27915.1"/>
    <property type="molecule type" value="Genomic_DNA"/>
</dbReference>
<dbReference type="InterPro" id="IPR027417">
    <property type="entry name" value="P-loop_NTPase"/>
</dbReference>
<organism evidence="2 3">
    <name type="scientific">Nocardia stercoris</name>
    <dbReference type="NCBI Taxonomy" id="2483361"/>
    <lineage>
        <taxon>Bacteria</taxon>
        <taxon>Bacillati</taxon>
        <taxon>Actinomycetota</taxon>
        <taxon>Actinomycetes</taxon>
        <taxon>Mycobacteriales</taxon>
        <taxon>Nocardiaceae</taxon>
        <taxon>Nocardia</taxon>
    </lineage>
</organism>
<dbReference type="SMART" id="SM00382">
    <property type="entry name" value="AAA"/>
    <property type="match status" value="1"/>
</dbReference>
<feature type="domain" description="AAA+ ATPase" evidence="1">
    <location>
        <begin position="259"/>
        <end position="415"/>
    </location>
</feature>
<reference evidence="2 3" key="1">
    <citation type="submission" date="2018-10" db="EMBL/GenBank/DDBJ databases">
        <title>Isolation from cow dung.</title>
        <authorList>
            <person name="Ling L."/>
        </authorList>
    </citation>
    <scope>NUCLEOTIDE SEQUENCE [LARGE SCALE GENOMIC DNA]</scope>
    <source>
        <strain evidence="2 3">NEAU-LL90</strain>
    </source>
</reference>
<evidence type="ECO:0000313" key="3">
    <source>
        <dbReference type="Proteomes" id="UP000279275"/>
    </source>
</evidence>
<dbReference type="AlphaFoldDB" id="A0A3M2KWN9"/>